<protein>
    <submittedName>
        <fullName evidence="1">Uncharacterized protein</fullName>
    </submittedName>
</protein>
<accession>A0A5J5IJ24</accession>
<reference evidence="1 2" key="1">
    <citation type="submission" date="2019-09" db="EMBL/GenBank/DDBJ databases">
        <title>Draft genome sequence of Ginsengibacter sp. BR5-29.</title>
        <authorList>
            <person name="Im W.-T."/>
        </authorList>
    </citation>
    <scope>NUCLEOTIDE SEQUENCE [LARGE SCALE GENOMIC DNA]</scope>
    <source>
        <strain evidence="1 2">BR5-29</strain>
    </source>
</reference>
<dbReference type="RefSeq" id="WP_150415030.1">
    <property type="nucleotide sequence ID" value="NZ_VYQF01000003.1"/>
</dbReference>
<keyword evidence="2" id="KW-1185">Reference proteome</keyword>
<gene>
    <name evidence="1" type="ORF">FW778_12335</name>
</gene>
<evidence type="ECO:0000313" key="1">
    <source>
        <dbReference type="EMBL" id="KAA9038355.1"/>
    </source>
</evidence>
<organism evidence="1 2">
    <name type="scientific">Ginsengibacter hankyongi</name>
    <dbReference type="NCBI Taxonomy" id="2607284"/>
    <lineage>
        <taxon>Bacteria</taxon>
        <taxon>Pseudomonadati</taxon>
        <taxon>Bacteroidota</taxon>
        <taxon>Chitinophagia</taxon>
        <taxon>Chitinophagales</taxon>
        <taxon>Chitinophagaceae</taxon>
        <taxon>Ginsengibacter</taxon>
    </lineage>
</organism>
<proteinExistence type="predicted"/>
<comment type="caution">
    <text evidence="1">The sequence shown here is derived from an EMBL/GenBank/DDBJ whole genome shotgun (WGS) entry which is preliminary data.</text>
</comment>
<evidence type="ECO:0000313" key="2">
    <source>
        <dbReference type="Proteomes" id="UP000326903"/>
    </source>
</evidence>
<name>A0A5J5IJ24_9BACT</name>
<dbReference type="Proteomes" id="UP000326903">
    <property type="component" value="Unassembled WGS sequence"/>
</dbReference>
<dbReference type="AlphaFoldDB" id="A0A5J5IJ24"/>
<dbReference type="EMBL" id="VYQF01000003">
    <property type="protein sequence ID" value="KAA9038355.1"/>
    <property type="molecule type" value="Genomic_DNA"/>
</dbReference>
<sequence length="72" mass="8849">MYSKEEAYPKIAELVERFSDQFNNYKRGDYNETQTRKDFIDPFFEALGWYMNNKHGAWETYREVIHEDDKNK</sequence>